<feature type="region of interest" description="Disordered" evidence="1">
    <location>
        <begin position="735"/>
        <end position="764"/>
    </location>
</feature>
<feature type="region of interest" description="Disordered" evidence="1">
    <location>
        <begin position="1"/>
        <end position="23"/>
    </location>
</feature>
<dbReference type="Proteomes" id="UP000076154">
    <property type="component" value="Unassembled WGS sequence"/>
</dbReference>
<dbReference type="InParanoid" id="A0A369J2X5"/>
<feature type="region of interest" description="Disordered" evidence="1">
    <location>
        <begin position="421"/>
        <end position="445"/>
    </location>
</feature>
<feature type="compositionally biased region" description="Low complexity" evidence="1">
    <location>
        <begin position="423"/>
        <end position="445"/>
    </location>
</feature>
<organism evidence="2 3">
    <name type="scientific">Hypsizygus marmoreus</name>
    <name type="common">White beech mushroom</name>
    <name type="synonym">Agaricus marmoreus</name>
    <dbReference type="NCBI Taxonomy" id="39966"/>
    <lineage>
        <taxon>Eukaryota</taxon>
        <taxon>Fungi</taxon>
        <taxon>Dikarya</taxon>
        <taxon>Basidiomycota</taxon>
        <taxon>Agaricomycotina</taxon>
        <taxon>Agaricomycetes</taxon>
        <taxon>Agaricomycetidae</taxon>
        <taxon>Agaricales</taxon>
        <taxon>Tricholomatineae</taxon>
        <taxon>Lyophyllaceae</taxon>
        <taxon>Hypsizygus</taxon>
    </lineage>
</organism>
<keyword evidence="3" id="KW-1185">Reference proteome</keyword>
<protein>
    <submittedName>
        <fullName evidence="2">Uncharacterized protein</fullName>
    </submittedName>
</protein>
<name>A0A369J2X5_HYPMA</name>
<proteinExistence type="predicted"/>
<accession>A0A369J2X5</accession>
<feature type="region of interest" description="Disordered" evidence="1">
    <location>
        <begin position="804"/>
        <end position="833"/>
    </location>
</feature>
<dbReference type="AlphaFoldDB" id="A0A369J2X5"/>
<feature type="region of interest" description="Disordered" evidence="1">
    <location>
        <begin position="566"/>
        <end position="632"/>
    </location>
</feature>
<feature type="compositionally biased region" description="Basic and acidic residues" evidence="1">
    <location>
        <begin position="655"/>
        <end position="671"/>
    </location>
</feature>
<dbReference type="EMBL" id="LUEZ02000126">
    <property type="protein sequence ID" value="RDB16338.1"/>
    <property type="molecule type" value="Genomic_DNA"/>
</dbReference>
<evidence type="ECO:0000256" key="1">
    <source>
        <dbReference type="SAM" id="MobiDB-lite"/>
    </source>
</evidence>
<feature type="compositionally biased region" description="Basic and acidic residues" evidence="1">
    <location>
        <begin position="623"/>
        <end position="632"/>
    </location>
</feature>
<feature type="region of interest" description="Disordered" evidence="1">
    <location>
        <begin position="472"/>
        <end position="495"/>
    </location>
</feature>
<evidence type="ECO:0000313" key="3">
    <source>
        <dbReference type="Proteomes" id="UP000076154"/>
    </source>
</evidence>
<evidence type="ECO:0000313" key="2">
    <source>
        <dbReference type="EMBL" id="RDB16338.1"/>
    </source>
</evidence>
<reference evidence="2" key="1">
    <citation type="submission" date="2018-04" db="EMBL/GenBank/DDBJ databases">
        <title>Whole genome sequencing of Hypsizygus marmoreus.</title>
        <authorList>
            <person name="Choi I.-G."/>
            <person name="Min B."/>
            <person name="Kim J.-G."/>
            <person name="Kim S."/>
            <person name="Oh Y.-L."/>
            <person name="Kong W.-S."/>
            <person name="Park H."/>
            <person name="Jeong J."/>
            <person name="Song E.-S."/>
        </authorList>
    </citation>
    <scope>NUCLEOTIDE SEQUENCE [LARGE SCALE GENOMIC DNA]</scope>
    <source>
        <strain evidence="2">51987-8</strain>
    </source>
</reference>
<sequence>MRSRTRKTGCIATPASFSSSPTPNPNFISIAPLLPPPPQPSNPLGEINPKLLPIQPRGPRKALPFPLVPTSMPAPANFIPLQLYLPSSLPFPLLPAPPAMYTEANPNLIPVNPRERLRCGVLPYPLVATTPVAQPIQYMDAPGPGYASTYLGAQIDLAVPASFAAPDYMDTPTYLRAPLHLGSPRLDQSMDGIYEYSSHMDVVPDDKMDVQVAEVICLMDVDYSLAYLGSDIKMSSPVIPDVDNNIQMASPTLGAPPAQVVEHFFEGAAPVEISGEHGVATSLVSAGNITVAAGAPAENIVAEPGAVTPAPVVVVEMDMVNVDQRPLATVNKCVFPVLGPRPRMIHEASKADLPTDPVDADDLATLLGGLTIAFVVEPIPLVAPVPSVHSVTAPKPPVKIRRPKLVPHQPAVLASVKTGIAGPAPQTATASSSYTPTPASTSTSIPTPLVCNSIDTTVNTTISTTTTFCTPPTPASASASAGTATSISAPSLPPSIDTTIDAITTTTTTMPPTPSTPVLEMPRVHLEGRFMRLEAWEAKLDKLYQRQHDPRTGLYKDWMWRADEDKESEELGNGNEEGCYPSRVEEDEESDGFGNGKEEFKKSVDSLVSVDSEDSDVTMVNPEPEHGPKEHDAEDRLILYPQLEWTGSSSAVDGEEAREGVPRKDKFRESVDSLGSVETADSDTTLVDPEPETPDFQTRLNLGPQPEWAEHVRLNALRPKDDVFKMEKRFNLARSTTAQPRVQDKWMQVPSMFKRATPKREKEAIKERTWKVRRHGQRERGEKVKGAWGVWNESWEDVTAEEREQREEAMREQIEREEKQKGREERRRERERDRRKMVGAWVGDEEEKWVGTQTVFGRVKGWVMSRLRRTHRIHLSSASISTLDTDISILPVFKLSARLTYNITIIYYVGFTAYRIACFTPSHPTIP</sequence>
<gene>
    <name evidence="2" type="ORF">Hypma_003079</name>
</gene>
<feature type="compositionally biased region" description="Low complexity" evidence="1">
    <location>
        <begin position="11"/>
        <end position="23"/>
    </location>
</feature>
<comment type="caution">
    <text evidence="2">The sequence shown here is derived from an EMBL/GenBank/DDBJ whole genome shotgun (WGS) entry which is preliminary data.</text>
</comment>
<feature type="region of interest" description="Disordered" evidence="1">
    <location>
        <begin position="648"/>
        <end position="704"/>
    </location>
</feature>